<sequence>MANRSPVLKTKAYYKQQWQNQEDEVTPTSSKRICQGVPGVTQPNPVRLGRTTIGDVPRPVAIVRPFRVQRRPSSLDIIEISDEENAANPGFMWPPVNGSFAPNTDDQPTPPRPRHGSANSPTPPQIMSPGSSIIILDEDSLSSVTSHESLPAPIMSPGSSIITLEEESLPEVIPTSIVSQSEASSAEDNSQGNEIVSDLEVREGTDNGYQAELSTSPRYADWTESEAEESGSSSDGDPRRMRSVVVVPDGRNSWCRFSCREEFSSEVQVGLQRHIRMGMALRVPRKQYKRIVEVCGRSYRLLINRQGKVFVKSR</sequence>
<name>A0ABM3V740_MUSDO</name>
<reference evidence="3" key="1">
    <citation type="submission" date="2025-08" db="UniProtKB">
        <authorList>
            <consortium name="RefSeq"/>
        </authorList>
    </citation>
    <scope>IDENTIFICATION</scope>
    <source>
        <strain evidence="3">Aabys</strain>
        <tissue evidence="3">Whole body</tissue>
    </source>
</reference>
<feature type="region of interest" description="Disordered" evidence="1">
    <location>
        <begin position="21"/>
        <end position="52"/>
    </location>
</feature>
<feature type="compositionally biased region" description="Polar residues" evidence="1">
    <location>
        <begin position="21"/>
        <end position="32"/>
    </location>
</feature>
<keyword evidence="2" id="KW-1185">Reference proteome</keyword>
<proteinExistence type="predicted"/>
<evidence type="ECO:0000313" key="2">
    <source>
        <dbReference type="Proteomes" id="UP001652621"/>
    </source>
</evidence>
<dbReference type="RefSeq" id="XP_058981592.1">
    <property type="nucleotide sequence ID" value="XM_059125609.1"/>
</dbReference>
<feature type="region of interest" description="Disordered" evidence="1">
    <location>
        <begin position="86"/>
        <end position="135"/>
    </location>
</feature>
<dbReference type="GeneID" id="131803845"/>
<evidence type="ECO:0000256" key="1">
    <source>
        <dbReference type="SAM" id="MobiDB-lite"/>
    </source>
</evidence>
<feature type="region of interest" description="Disordered" evidence="1">
    <location>
        <begin position="177"/>
        <end position="241"/>
    </location>
</feature>
<accession>A0ABM3V740</accession>
<feature type="compositionally biased region" description="Polar residues" evidence="1">
    <location>
        <begin position="177"/>
        <end position="194"/>
    </location>
</feature>
<organism evidence="2 3">
    <name type="scientific">Musca domestica</name>
    <name type="common">House fly</name>
    <dbReference type="NCBI Taxonomy" id="7370"/>
    <lineage>
        <taxon>Eukaryota</taxon>
        <taxon>Metazoa</taxon>
        <taxon>Ecdysozoa</taxon>
        <taxon>Arthropoda</taxon>
        <taxon>Hexapoda</taxon>
        <taxon>Insecta</taxon>
        <taxon>Pterygota</taxon>
        <taxon>Neoptera</taxon>
        <taxon>Endopterygota</taxon>
        <taxon>Diptera</taxon>
        <taxon>Brachycera</taxon>
        <taxon>Muscomorpha</taxon>
        <taxon>Muscoidea</taxon>
        <taxon>Muscidae</taxon>
        <taxon>Musca</taxon>
    </lineage>
</organism>
<protein>
    <submittedName>
        <fullName evidence="3">Uncharacterized protein LOC131803845</fullName>
    </submittedName>
</protein>
<evidence type="ECO:0000313" key="3">
    <source>
        <dbReference type="RefSeq" id="XP_058981592.1"/>
    </source>
</evidence>
<dbReference type="Proteomes" id="UP001652621">
    <property type="component" value="Unplaced"/>
</dbReference>
<gene>
    <name evidence="3" type="primary">LOC131803845</name>
</gene>